<feature type="transmembrane region" description="Helical" evidence="1">
    <location>
        <begin position="43"/>
        <end position="69"/>
    </location>
</feature>
<keyword evidence="1" id="KW-0812">Transmembrane</keyword>
<proteinExistence type="predicted"/>
<comment type="caution">
    <text evidence="2">The sequence shown here is derived from an EMBL/GenBank/DDBJ whole genome shotgun (WGS) entry which is preliminary data.</text>
</comment>
<dbReference type="Proteomes" id="UP000051048">
    <property type="component" value="Unassembled WGS sequence"/>
</dbReference>
<gene>
    <name evidence="2" type="ORF">FC36_GL000865</name>
</gene>
<keyword evidence="1" id="KW-0472">Membrane</keyword>
<feature type="transmembrane region" description="Helical" evidence="1">
    <location>
        <begin position="89"/>
        <end position="114"/>
    </location>
</feature>
<accession>A0A0R1TD78</accession>
<dbReference type="RefSeq" id="WP_025021049.1">
    <property type="nucleotide sequence ID" value="NZ_AZFH01000120.1"/>
</dbReference>
<keyword evidence="1" id="KW-1133">Transmembrane helix</keyword>
<protein>
    <submittedName>
        <fullName evidence="2">Uncharacterized protein</fullName>
    </submittedName>
</protein>
<dbReference type="EMBL" id="AZFH01000120">
    <property type="protein sequence ID" value="KRL79212.1"/>
    <property type="molecule type" value="Genomic_DNA"/>
</dbReference>
<dbReference type="OrthoDB" id="9995029at2"/>
<name>A0A0R1TD78_9LACO</name>
<sequence length="284" mass="32885">MTSIIGQGVVGYVATFFIIMLLVTIENMLFFNVVSGRLGYKRYITFGLTSLLSIIFCLVLAFGVQYLLYQSVVSKVIVTLDMIIWQFMLLIRIQWLLAWFMIPIALAFVFYGVLSLKSYIEEYRAWYKWNLEQEAKENGGEIPKDKNKGKKKSFNFNINLKVFKKHPTPELEYTLSVDEDILSEIPYKMPIKLLKISKLSKNGELQIGKTDNGGYVMIVNNPEHEAKLREMTAHIHDEEETPKMPYIVFFDEENFKAQTLKEYGKEVVTRERESKAKKKAGELA</sequence>
<organism evidence="2 3">
    <name type="scientific">Ligilactobacillus equi DSM 15833 = JCM 10991</name>
    <dbReference type="NCBI Taxonomy" id="1423740"/>
    <lineage>
        <taxon>Bacteria</taxon>
        <taxon>Bacillati</taxon>
        <taxon>Bacillota</taxon>
        <taxon>Bacilli</taxon>
        <taxon>Lactobacillales</taxon>
        <taxon>Lactobacillaceae</taxon>
        <taxon>Ligilactobacillus</taxon>
    </lineage>
</organism>
<evidence type="ECO:0000313" key="2">
    <source>
        <dbReference type="EMBL" id="KRL79212.1"/>
    </source>
</evidence>
<dbReference type="PATRIC" id="fig|1423740.3.peg.918"/>
<reference evidence="2 3" key="1">
    <citation type="journal article" date="2015" name="Genome Announc.">
        <title>Expanding the biotechnology potential of lactobacilli through comparative genomics of 213 strains and associated genera.</title>
        <authorList>
            <person name="Sun Z."/>
            <person name="Harris H.M."/>
            <person name="McCann A."/>
            <person name="Guo C."/>
            <person name="Argimon S."/>
            <person name="Zhang W."/>
            <person name="Yang X."/>
            <person name="Jeffery I.B."/>
            <person name="Cooney J.C."/>
            <person name="Kagawa T.F."/>
            <person name="Liu W."/>
            <person name="Song Y."/>
            <person name="Salvetti E."/>
            <person name="Wrobel A."/>
            <person name="Rasinkangas P."/>
            <person name="Parkhill J."/>
            <person name="Rea M.C."/>
            <person name="O'Sullivan O."/>
            <person name="Ritari J."/>
            <person name="Douillard F.P."/>
            <person name="Paul Ross R."/>
            <person name="Yang R."/>
            <person name="Briner A.E."/>
            <person name="Felis G.E."/>
            <person name="de Vos W.M."/>
            <person name="Barrangou R."/>
            <person name="Klaenhammer T.R."/>
            <person name="Caufield P.W."/>
            <person name="Cui Y."/>
            <person name="Zhang H."/>
            <person name="O'Toole P.W."/>
        </authorList>
    </citation>
    <scope>NUCLEOTIDE SEQUENCE [LARGE SCALE GENOMIC DNA]</scope>
    <source>
        <strain evidence="2 3">DSM 15833</strain>
    </source>
</reference>
<evidence type="ECO:0000313" key="3">
    <source>
        <dbReference type="Proteomes" id="UP000051048"/>
    </source>
</evidence>
<feature type="transmembrane region" description="Helical" evidence="1">
    <location>
        <begin position="12"/>
        <end position="31"/>
    </location>
</feature>
<dbReference type="STRING" id="1423740.FC36_GL000865"/>
<evidence type="ECO:0000256" key="1">
    <source>
        <dbReference type="SAM" id="Phobius"/>
    </source>
</evidence>
<dbReference type="AlphaFoldDB" id="A0A0R1TD78"/>